<accession>A0A1C0TZX9</accession>
<evidence type="ECO:0000313" key="2">
    <source>
        <dbReference type="EMBL" id="OCQ51233.1"/>
    </source>
</evidence>
<dbReference type="Gene3D" id="1.10.10.60">
    <property type="entry name" value="Homeodomain-like"/>
    <property type="match status" value="1"/>
</dbReference>
<dbReference type="Pfam" id="PF01527">
    <property type="entry name" value="HTH_Tnp_1"/>
    <property type="match status" value="1"/>
</dbReference>
<keyword evidence="3" id="KW-1185">Reference proteome</keyword>
<dbReference type="GO" id="GO:0004803">
    <property type="term" value="F:transposase activity"/>
    <property type="evidence" value="ECO:0007669"/>
    <property type="project" value="InterPro"/>
</dbReference>
<dbReference type="PATRIC" id="fig|286156.4.peg.4140"/>
<organism evidence="2 3">
    <name type="scientific">Photorhabdus australis subsp. thailandensis</name>
    <dbReference type="NCBI Taxonomy" id="2805096"/>
    <lineage>
        <taxon>Bacteria</taxon>
        <taxon>Pseudomonadati</taxon>
        <taxon>Pseudomonadota</taxon>
        <taxon>Gammaproteobacteria</taxon>
        <taxon>Enterobacterales</taxon>
        <taxon>Morganellaceae</taxon>
        <taxon>Photorhabdus</taxon>
    </lineage>
</organism>
<sequence>MNNHQTKRRFFTEFKLEAMTQVITHRQRVPDVARALELDPSTLRKWIKQYQAELNGITPSGIALTPEQQRIKALEALVRRLEMEKAILKQAAVLMSETPGKFTL</sequence>
<name>A0A1C0TZX9_9GAMM</name>
<comment type="caution">
    <text evidence="2">The sequence shown here is derived from an EMBL/GenBank/DDBJ whole genome shotgun (WGS) entry which is preliminary data.</text>
</comment>
<dbReference type="GO" id="GO:0006313">
    <property type="term" value="P:DNA transposition"/>
    <property type="evidence" value="ECO:0007669"/>
    <property type="project" value="InterPro"/>
</dbReference>
<evidence type="ECO:0000313" key="3">
    <source>
        <dbReference type="Proteomes" id="UP000093476"/>
    </source>
</evidence>
<reference evidence="2 3" key="1">
    <citation type="submission" date="2015-12" db="EMBL/GenBank/DDBJ databases">
        <title>Genome comparisons provide insights into the role of secondary metabolites in the pathogenic phase of the Photorhabdus life cycle.</title>
        <authorList>
            <person name="Tobias N.J."/>
            <person name="Mishra B."/>
            <person name="Gupta D.K."/>
            <person name="Thines M."/>
            <person name="Stinear T.P."/>
            <person name="Bode H.B."/>
        </authorList>
    </citation>
    <scope>NUCLEOTIDE SEQUENCE [LARGE SCALE GENOMIC DNA]</scope>
    <source>
        <strain evidence="2 3">PB68.1</strain>
    </source>
</reference>
<dbReference type="Proteomes" id="UP000093476">
    <property type="component" value="Unassembled WGS sequence"/>
</dbReference>
<dbReference type="AlphaFoldDB" id="A0A1C0TZX9"/>
<gene>
    <name evidence="2" type="ORF">Ppb6_03594</name>
</gene>
<dbReference type="GO" id="GO:0003677">
    <property type="term" value="F:DNA binding"/>
    <property type="evidence" value="ECO:0007669"/>
    <property type="project" value="InterPro"/>
</dbReference>
<protein>
    <submittedName>
        <fullName evidence="2">Transposase</fullName>
    </submittedName>
</protein>
<comment type="similarity">
    <text evidence="1">Belongs to the transposase 8 family.</text>
</comment>
<dbReference type="STRING" id="286156.Ppb6_03594"/>
<dbReference type="SUPFAM" id="SSF46689">
    <property type="entry name" value="Homeodomain-like"/>
    <property type="match status" value="1"/>
</dbReference>
<proteinExistence type="inferred from homology"/>
<dbReference type="InterPro" id="IPR009057">
    <property type="entry name" value="Homeodomain-like_sf"/>
</dbReference>
<evidence type="ECO:0000256" key="1">
    <source>
        <dbReference type="ARBA" id="ARBA00009964"/>
    </source>
</evidence>
<dbReference type="EMBL" id="LOMY01000170">
    <property type="protein sequence ID" value="OCQ51233.1"/>
    <property type="molecule type" value="Genomic_DNA"/>
</dbReference>
<dbReference type="InterPro" id="IPR002514">
    <property type="entry name" value="Transposase_8"/>
</dbReference>
<dbReference type="RefSeq" id="WP_065824250.1">
    <property type="nucleotide sequence ID" value="NZ_CAWMQZ010000170.1"/>
</dbReference>